<proteinExistence type="predicted"/>
<evidence type="ECO:0000256" key="1">
    <source>
        <dbReference type="ARBA" id="ARBA00022737"/>
    </source>
</evidence>
<dbReference type="InterPro" id="IPR018821">
    <property type="entry name" value="DUF294_put_nucleoTrafse_sb-bd"/>
</dbReference>
<dbReference type="GO" id="GO:0008773">
    <property type="term" value="F:[protein-PII] uridylyltransferase activity"/>
    <property type="evidence" value="ECO:0007669"/>
    <property type="project" value="InterPro"/>
</dbReference>
<dbReference type="SUPFAM" id="SSF51206">
    <property type="entry name" value="cAMP-binding domain-like"/>
    <property type="match status" value="1"/>
</dbReference>
<dbReference type="CDD" id="cd04587">
    <property type="entry name" value="CBS_pair_CAP-ED_NT_Pol-beta-like_DUF294_assoc"/>
    <property type="match status" value="1"/>
</dbReference>
<feature type="domain" description="CBS" evidence="4">
    <location>
        <begin position="215"/>
        <end position="272"/>
    </location>
</feature>
<dbReference type="InterPro" id="IPR000644">
    <property type="entry name" value="CBS_dom"/>
</dbReference>
<dbReference type="PANTHER" id="PTHR48108:SF31">
    <property type="entry name" value="CBS DOMAIN AND CYCLIC NUCLEOTIDE-REGULATED NUCLEOTIDYLTRANSFERASE"/>
    <property type="match status" value="1"/>
</dbReference>
<dbReference type="InterPro" id="IPR000595">
    <property type="entry name" value="cNMP-bd_dom"/>
</dbReference>
<dbReference type="SMART" id="SM00116">
    <property type="entry name" value="CBS"/>
    <property type="match status" value="2"/>
</dbReference>
<dbReference type="Pfam" id="PF00571">
    <property type="entry name" value="CBS"/>
    <property type="match status" value="2"/>
</dbReference>
<name>A0A3E1KAS6_9GAMM</name>
<protein>
    <submittedName>
        <fullName evidence="5">CBS domain-containing protein</fullName>
    </submittedName>
</protein>
<dbReference type="InterPro" id="IPR046342">
    <property type="entry name" value="CBS_dom_sf"/>
</dbReference>
<dbReference type="Pfam" id="PF00027">
    <property type="entry name" value="cNMP_binding"/>
    <property type="match status" value="1"/>
</dbReference>
<evidence type="ECO:0000313" key="5">
    <source>
        <dbReference type="EMBL" id="RFF31521.1"/>
    </source>
</evidence>
<dbReference type="RefSeq" id="WP_116649827.1">
    <property type="nucleotide sequence ID" value="NZ_QUZK01000018.1"/>
</dbReference>
<evidence type="ECO:0000259" key="4">
    <source>
        <dbReference type="PROSITE" id="PS51371"/>
    </source>
</evidence>
<keyword evidence="2" id="KW-0129">CBS domain</keyword>
<dbReference type="AlphaFoldDB" id="A0A3E1KAS6"/>
<reference evidence="5 6" key="1">
    <citation type="submission" date="2018-08" db="EMBL/GenBank/DDBJ databases">
        <title>Wenzhouxiangella salilacus sp. nov., a novel bacterium isolated from a saline lake in Xinjiang Province, China.</title>
        <authorList>
            <person name="Han S."/>
        </authorList>
    </citation>
    <scope>NUCLEOTIDE SEQUENCE [LARGE SCALE GENOMIC DNA]</scope>
    <source>
        <strain evidence="5 6">XDB06</strain>
    </source>
</reference>
<keyword evidence="6" id="KW-1185">Reference proteome</keyword>
<dbReference type="Gene3D" id="2.60.120.10">
    <property type="entry name" value="Jelly Rolls"/>
    <property type="match status" value="1"/>
</dbReference>
<organism evidence="5 6">
    <name type="scientific">Wenzhouxiangella sediminis</name>
    <dbReference type="NCBI Taxonomy" id="1792836"/>
    <lineage>
        <taxon>Bacteria</taxon>
        <taxon>Pseudomonadati</taxon>
        <taxon>Pseudomonadota</taxon>
        <taxon>Gammaproteobacteria</taxon>
        <taxon>Chromatiales</taxon>
        <taxon>Wenzhouxiangellaceae</taxon>
        <taxon>Wenzhouxiangella</taxon>
    </lineage>
</organism>
<dbReference type="PROSITE" id="PS51371">
    <property type="entry name" value="CBS"/>
    <property type="match status" value="2"/>
</dbReference>
<dbReference type="OrthoDB" id="9808528at2"/>
<feature type="domain" description="Cyclic nucleotide-binding" evidence="3">
    <location>
        <begin position="17"/>
        <end position="117"/>
    </location>
</feature>
<dbReference type="Gene3D" id="3.10.580.10">
    <property type="entry name" value="CBS-domain"/>
    <property type="match status" value="1"/>
</dbReference>
<dbReference type="CDD" id="cd00038">
    <property type="entry name" value="CAP_ED"/>
    <property type="match status" value="1"/>
</dbReference>
<dbReference type="InterPro" id="IPR018490">
    <property type="entry name" value="cNMP-bd_dom_sf"/>
</dbReference>
<dbReference type="Pfam" id="PF10335">
    <property type="entry name" value="DUF294_C"/>
    <property type="match status" value="1"/>
</dbReference>
<dbReference type="Pfam" id="PF03445">
    <property type="entry name" value="DUF294"/>
    <property type="match status" value="1"/>
</dbReference>
<dbReference type="InterPro" id="IPR051462">
    <property type="entry name" value="CBS_domain-containing"/>
</dbReference>
<sequence length="608" mass="66831">MSPAPKDISEFLSQVVPFDALAQDLVGRLAGLLTIRYFRAGDRIAAFDPPGQSALFIVRKGAVELLDANGDSLEHRGEGELFGHRIVFDPPVERYSVRAVEDCLIWELGREHVERLIAEHDAMSRFLAARPAARLATGDGTTGGDALAHLGLRPPVTTGPERSIGDCARLMAQHRISCLPVVSDDRLVGIVTDRDLRNRVLARNLPADTDVGQIMTPDPSPVRDSAPASEAVVEMMRLGVHHLPVLDAGDRLVAVVSSGDLMQLQAPDPLRLVRDIARAEDADAVAHLARRGPALLAGLARAGTGVTEVGRMASRITDACTGRLLELAERDLGEAPMAWTWLSFGSQARLEQGLVSDQDNGLLLADEPDDGAEDYFRSMAEFVCTGLDACGYVFCPGGVMAQGEWRMSRRAWRKRFDDWMREPEPKSVMHCSIFFDMRAVRGDSRMAESLHREVLEQARESDIFRRFLAAESMTHRPPLGLFRQFVQERGGERSKGLNLKKRGVIPIVDLARVHALEGALGAVHSEDRIRAAGEAGLISSGDADDLIHALRFIGGVRLRHQARQMEHGHKPDNLVDPDELSSLHRRYLRSAFSIVTSAQRALAQHYML</sequence>
<accession>A0A3E1KAS6</accession>
<comment type="caution">
    <text evidence="5">The sequence shown here is derived from an EMBL/GenBank/DDBJ whole genome shotgun (WGS) entry which is preliminary data.</text>
</comment>
<evidence type="ECO:0000259" key="3">
    <source>
        <dbReference type="PROSITE" id="PS50042"/>
    </source>
</evidence>
<dbReference type="PROSITE" id="PS50042">
    <property type="entry name" value="CNMP_BINDING_3"/>
    <property type="match status" value="1"/>
</dbReference>
<dbReference type="InterPro" id="IPR014710">
    <property type="entry name" value="RmlC-like_jellyroll"/>
</dbReference>
<keyword evidence="1" id="KW-0677">Repeat</keyword>
<gene>
    <name evidence="5" type="ORF">DZC52_03950</name>
</gene>
<dbReference type="PANTHER" id="PTHR48108">
    <property type="entry name" value="CBS DOMAIN-CONTAINING PROTEIN CBSX2, CHLOROPLASTIC"/>
    <property type="match status" value="1"/>
</dbReference>
<dbReference type="EMBL" id="QUZK01000018">
    <property type="protein sequence ID" value="RFF31521.1"/>
    <property type="molecule type" value="Genomic_DNA"/>
</dbReference>
<dbReference type="Proteomes" id="UP000260351">
    <property type="component" value="Unassembled WGS sequence"/>
</dbReference>
<feature type="domain" description="CBS" evidence="4">
    <location>
        <begin position="151"/>
        <end position="209"/>
    </location>
</feature>
<dbReference type="SUPFAM" id="SSF54631">
    <property type="entry name" value="CBS-domain pair"/>
    <property type="match status" value="1"/>
</dbReference>
<evidence type="ECO:0000313" key="6">
    <source>
        <dbReference type="Proteomes" id="UP000260351"/>
    </source>
</evidence>
<dbReference type="InterPro" id="IPR005105">
    <property type="entry name" value="GlnD_Uridyltrans_N"/>
</dbReference>
<evidence type="ECO:0000256" key="2">
    <source>
        <dbReference type="PROSITE-ProRule" id="PRU00703"/>
    </source>
</evidence>